<dbReference type="Gene3D" id="3.30.420.10">
    <property type="entry name" value="Ribonuclease H-like superfamily/Ribonuclease H"/>
    <property type="match status" value="1"/>
</dbReference>
<feature type="compositionally biased region" description="Polar residues" evidence="1">
    <location>
        <begin position="251"/>
        <end position="270"/>
    </location>
</feature>
<reference evidence="3" key="1">
    <citation type="submission" date="2017-05" db="UniProtKB">
        <authorList>
            <consortium name="EnsemblMetazoa"/>
        </authorList>
    </citation>
    <scope>IDENTIFICATION</scope>
</reference>
<dbReference type="EnsemblMetazoa" id="Aqu2.1.43230_001">
    <property type="protein sequence ID" value="Aqu2.1.43230_001"/>
    <property type="gene ID" value="Aqu2.1.43230"/>
</dbReference>
<sequence>MKWIFNIVRAPWWGGFFERMIQLLKRCLRKIVGQAKLTYEELLTDLAEVELILNSRPLTYVSSLDIEEPLTPSHLLVGKQLLNVSDHFCYSESEEFNPDSSRLSATRRLRHLNTLLDHFRNRWRKEYLTELRENHKKKRNRDVDAVNIGDVVLIHDETPRGLWKMGRIEETIVGRDGQIRGAVVRVKSGGVSAFNRRPLQGLYPLEVQDSLESKNHVKDSSSESTQESTLDHTENTNNLKDTSVIPDRDSGSTNAEGNSMKEGSTSASTQEDSDETTVEKATSPRRSRRQAAKEARDLIVARLLDSYDLV</sequence>
<dbReference type="InterPro" id="IPR012337">
    <property type="entry name" value="RNaseH-like_sf"/>
</dbReference>
<proteinExistence type="predicted"/>
<protein>
    <recommendedName>
        <fullName evidence="2">DUF5641 domain-containing protein</fullName>
    </recommendedName>
</protein>
<name>A0A1X7VTQ6_AMPQE</name>
<dbReference type="PANTHER" id="PTHR47331">
    <property type="entry name" value="PHD-TYPE DOMAIN-CONTAINING PROTEIN"/>
    <property type="match status" value="1"/>
</dbReference>
<feature type="region of interest" description="Disordered" evidence="1">
    <location>
        <begin position="213"/>
        <end position="293"/>
    </location>
</feature>
<evidence type="ECO:0000259" key="2">
    <source>
        <dbReference type="Pfam" id="PF18701"/>
    </source>
</evidence>
<feature type="domain" description="DUF5641" evidence="2">
    <location>
        <begin position="108"/>
        <end position="191"/>
    </location>
</feature>
<dbReference type="Pfam" id="PF18701">
    <property type="entry name" value="DUF5641"/>
    <property type="match status" value="1"/>
</dbReference>
<dbReference type="InterPro" id="IPR040676">
    <property type="entry name" value="DUF5641"/>
</dbReference>
<dbReference type="eggNOG" id="KOG0017">
    <property type="taxonomic scope" value="Eukaryota"/>
</dbReference>
<dbReference type="PANTHER" id="PTHR47331:SF2">
    <property type="match status" value="1"/>
</dbReference>
<dbReference type="OMA" id="WIFNIVR"/>
<dbReference type="GO" id="GO:0003676">
    <property type="term" value="F:nucleic acid binding"/>
    <property type="evidence" value="ECO:0007669"/>
    <property type="project" value="InterPro"/>
</dbReference>
<dbReference type="InParanoid" id="A0A1X7VTQ6"/>
<dbReference type="AlphaFoldDB" id="A0A1X7VTQ6"/>
<dbReference type="SUPFAM" id="SSF53098">
    <property type="entry name" value="Ribonuclease H-like"/>
    <property type="match status" value="1"/>
</dbReference>
<evidence type="ECO:0000313" key="3">
    <source>
        <dbReference type="EnsemblMetazoa" id="Aqu2.1.43230_001"/>
    </source>
</evidence>
<dbReference type="InterPro" id="IPR036397">
    <property type="entry name" value="RNaseH_sf"/>
</dbReference>
<evidence type="ECO:0000256" key="1">
    <source>
        <dbReference type="SAM" id="MobiDB-lite"/>
    </source>
</evidence>
<organism evidence="3">
    <name type="scientific">Amphimedon queenslandica</name>
    <name type="common">Sponge</name>
    <dbReference type="NCBI Taxonomy" id="400682"/>
    <lineage>
        <taxon>Eukaryota</taxon>
        <taxon>Metazoa</taxon>
        <taxon>Porifera</taxon>
        <taxon>Demospongiae</taxon>
        <taxon>Heteroscleromorpha</taxon>
        <taxon>Haplosclerida</taxon>
        <taxon>Niphatidae</taxon>
        <taxon>Amphimedon</taxon>
    </lineage>
</organism>
<accession>A0A1X7VTQ6</accession>
<dbReference type="OrthoDB" id="10065998at2759"/>